<feature type="domain" description="RNA polymerase sigma factor 70 region 4 type 2" evidence="7">
    <location>
        <begin position="103"/>
        <end position="154"/>
    </location>
</feature>
<comment type="similarity">
    <text evidence="1">Belongs to the sigma-70 factor family. ECF subfamily.</text>
</comment>
<name>A0A540W258_9ACTN</name>
<dbReference type="OrthoDB" id="3783006at2"/>
<keyword evidence="4" id="KW-0238">DNA-binding</keyword>
<evidence type="ECO:0000256" key="3">
    <source>
        <dbReference type="ARBA" id="ARBA00023082"/>
    </source>
</evidence>
<dbReference type="CDD" id="cd06171">
    <property type="entry name" value="Sigma70_r4"/>
    <property type="match status" value="1"/>
</dbReference>
<proteinExistence type="inferred from homology"/>
<accession>A0A540W258</accession>
<dbReference type="InterPro" id="IPR014284">
    <property type="entry name" value="RNA_pol_sigma-70_dom"/>
</dbReference>
<dbReference type="InterPro" id="IPR039425">
    <property type="entry name" value="RNA_pol_sigma-70-like"/>
</dbReference>
<dbReference type="InterPro" id="IPR013249">
    <property type="entry name" value="RNA_pol_sigma70_r4_t2"/>
</dbReference>
<dbReference type="PANTHER" id="PTHR43133:SF50">
    <property type="entry name" value="ECF RNA POLYMERASE SIGMA FACTOR SIGM"/>
    <property type="match status" value="1"/>
</dbReference>
<comment type="caution">
    <text evidence="8">The sequence shown here is derived from an EMBL/GenBank/DDBJ whole genome shotgun (WGS) entry which is preliminary data.</text>
</comment>
<dbReference type="AlphaFoldDB" id="A0A540W258"/>
<dbReference type="GO" id="GO:0016987">
    <property type="term" value="F:sigma factor activity"/>
    <property type="evidence" value="ECO:0007669"/>
    <property type="project" value="UniProtKB-KW"/>
</dbReference>
<keyword evidence="3" id="KW-0731">Sigma factor</keyword>
<evidence type="ECO:0000259" key="7">
    <source>
        <dbReference type="Pfam" id="PF08281"/>
    </source>
</evidence>
<dbReference type="InterPro" id="IPR013324">
    <property type="entry name" value="RNA_pol_sigma_r3/r4-like"/>
</dbReference>
<dbReference type="InterPro" id="IPR036388">
    <property type="entry name" value="WH-like_DNA-bd_sf"/>
</dbReference>
<dbReference type="PANTHER" id="PTHR43133">
    <property type="entry name" value="RNA POLYMERASE ECF-TYPE SIGMA FACTO"/>
    <property type="match status" value="1"/>
</dbReference>
<evidence type="ECO:0000256" key="5">
    <source>
        <dbReference type="ARBA" id="ARBA00023163"/>
    </source>
</evidence>
<dbReference type="EMBL" id="VIGB01000003">
    <property type="protein sequence ID" value="TQF03072.1"/>
    <property type="molecule type" value="Genomic_DNA"/>
</dbReference>
<evidence type="ECO:0000256" key="2">
    <source>
        <dbReference type="ARBA" id="ARBA00023015"/>
    </source>
</evidence>
<dbReference type="GO" id="GO:0003677">
    <property type="term" value="F:DNA binding"/>
    <property type="evidence" value="ECO:0007669"/>
    <property type="project" value="UniProtKB-KW"/>
</dbReference>
<dbReference type="SUPFAM" id="SSF88946">
    <property type="entry name" value="Sigma2 domain of RNA polymerase sigma factors"/>
    <property type="match status" value="1"/>
</dbReference>
<feature type="domain" description="RNA polymerase sigma-70 region 2" evidence="6">
    <location>
        <begin position="14"/>
        <end position="77"/>
    </location>
</feature>
<dbReference type="Pfam" id="PF08281">
    <property type="entry name" value="Sigma70_r4_2"/>
    <property type="match status" value="1"/>
</dbReference>
<dbReference type="InterPro" id="IPR007627">
    <property type="entry name" value="RNA_pol_sigma70_r2"/>
</dbReference>
<dbReference type="RefSeq" id="WP_141633752.1">
    <property type="nucleotide sequence ID" value="NZ_VIGB01000003.1"/>
</dbReference>
<dbReference type="InterPro" id="IPR013325">
    <property type="entry name" value="RNA_pol_sigma_r2"/>
</dbReference>
<dbReference type="SUPFAM" id="SSF88659">
    <property type="entry name" value="Sigma3 and sigma4 domains of RNA polymerase sigma factors"/>
    <property type="match status" value="1"/>
</dbReference>
<dbReference type="GO" id="GO:0006352">
    <property type="term" value="P:DNA-templated transcription initiation"/>
    <property type="evidence" value="ECO:0007669"/>
    <property type="project" value="InterPro"/>
</dbReference>
<evidence type="ECO:0000313" key="9">
    <source>
        <dbReference type="Proteomes" id="UP000319103"/>
    </source>
</evidence>
<protein>
    <submittedName>
        <fullName evidence="8">SigE family RNA polymerase sigma factor</fullName>
    </submittedName>
</protein>
<evidence type="ECO:0000259" key="6">
    <source>
        <dbReference type="Pfam" id="PF04542"/>
    </source>
</evidence>
<keyword evidence="2" id="KW-0805">Transcription regulation</keyword>
<keyword evidence="5" id="KW-0804">Transcription</keyword>
<dbReference type="Gene3D" id="1.10.10.10">
    <property type="entry name" value="Winged helix-like DNA-binding domain superfamily/Winged helix DNA-binding domain"/>
    <property type="match status" value="1"/>
</dbReference>
<evidence type="ECO:0000313" key="8">
    <source>
        <dbReference type="EMBL" id="TQF03072.1"/>
    </source>
</evidence>
<dbReference type="Pfam" id="PF04542">
    <property type="entry name" value="Sigma70_r2"/>
    <property type="match status" value="1"/>
</dbReference>
<evidence type="ECO:0000256" key="1">
    <source>
        <dbReference type="ARBA" id="ARBA00010641"/>
    </source>
</evidence>
<evidence type="ECO:0000256" key="4">
    <source>
        <dbReference type="ARBA" id="ARBA00023125"/>
    </source>
</evidence>
<keyword evidence="9" id="KW-1185">Reference proteome</keyword>
<dbReference type="Proteomes" id="UP000319103">
    <property type="component" value="Unassembled WGS sequence"/>
</dbReference>
<reference evidence="8 9" key="1">
    <citation type="submission" date="2019-06" db="EMBL/GenBank/DDBJ databases">
        <title>Description of Kitasatospora acidophila sp. nov. isolated from pine grove soil, and reclassification of Streptomyces novaecaesareae to Kitasatospora novaeceasareae comb. nov.</title>
        <authorList>
            <person name="Kim M.J."/>
        </authorList>
    </citation>
    <scope>NUCLEOTIDE SEQUENCE [LARGE SCALE GENOMIC DNA]</scope>
    <source>
        <strain evidence="8 9">MMS16-CNU292</strain>
    </source>
</reference>
<organism evidence="8 9">
    <name type="scientific">Kitasatospora acidiphila</name>
    <dbReference type="NCBI Taxonomy" id="2567942"/>
    <lineage>
        <taxon>Bacteria</taxon>
        <taxon>Bacillati</taxon>
        <taxon>Actinomycetota</taxon>
        <taxon>Actinomycetes</taxon>
        <taxon>Kitasatosporales</taxon>
        <taxon>Streptomycetaceae</taxon>
        <taxon>Kitasatospora</taxon>
    </lineage>
</organism>
<sequence length="170" mass="18877">MHWHDVAGELLQARGSALKRYGYLLCGDRTEADDLVQEALVRVLAQPRRSWDVASAEPYVRRVMLNRYLDQHRRRARWTSLLPRLATPTSTGDFTAGSGDRLDVVSALDALSPRQRACVVLRFYEDLPVAEVADRLGCSAGTVKRHLSEAVARLGKVLVLTNLDGDGHGE</sequence>
<dbReference type="NCBIfam" id="TIGR02937">
    <property type="entry name" value="sigma70-ECF"/>
    <property type="match status" value="1"/>
</dbReference>
<dbReference type="Gene3D" id="1.10.1740.10">
    <property type="match status" value="1"/>
</dbReference>
<gene>
    <name evidence="8" type="ORF">E6W39_13440</name>
</gene>